<feature type="compositionally biased region" description="Low complexity" evidence="1">
    <location>
        <begin position="157"/>
        <end position="176"/>
    </location>
</feature>
<feature type="chain" id="PRO_5005875243" description="DUF4189 domain-containing protein" evidence="2">
    <location>
        <begin position="19"/>
        <end position="190"/>
    </location>
</feature>
<reference evidence="3 4" key="1">
    <citation type="submission" date="2015-07" db="EMBL/GenBank/DDBJ databases">
        <title>Draft genome sequence of the Amantichitinum ursilacus IGB-41, a new chitin-degrading bacterium.</title>
        <authorList>
            <person name="Kirstahler P."/>
            <person name="Guenther M."/>
            <person name="Grumaz C."/>
            <person name="Rupp S."/>
            <person name="Zibek S."/>
            <person name="Sohn K."/>
        </authorList>
    </citation>
    <scope>NUCLEOTIDE SEQUENCE [LARGE SCALE GENOMIC DNA]</scope>
    <source>
        <strain evidence="3 4">IGB-41</strain>
    </source>
</reference>
<feature type="signal peptide" evidence="2">
    <location>
        <begin position="1"/>
        <end position="18"/>
    </location>
</feature>
<sequence>MKTCIALLFCGVLGSAFAADPAPASLMSNTPAATAPTNGFWVQGSLHKWAVPAASHFATVEDIAAPPLALEDIGEYQTWLERLPPRAFAVNGKTGFGIGYGAKAMKTALDNCEAVSHSKCWLYAVDDQVVYAANEAQRIGLGQAGLPDSKLNAVTASAEPVSAPAAPVKVATPAKASRSKTPSEAPAGGA</sequence>
<evidence type="ECO:0000256" key="2">
    <source>
        <dbReference type="SAM" id="SignalP"/>
    </source>
</evidence>
<dbReference type="EMBL" id="LAQT01000037">
    <property type="protein sequence ID" value="KPC49291.1"/>
    <property type="molecule type" value="Genomic_DNA"/>
</dbReference>
<dbReference type="Proteomes" id="UP000037939">
    <property type="component" value="Unassembled WGS sequence"/>
</dbReference>
<dbReference type="RefSeq" id="WP_053939653.1">
    <property type="nucleotide sequence ID" value="NZ_LAQT01000037.1"/>
</dbReference>
<evidence type="ECO:0008006" key="5">
    <source>
        <dbReference type="Google" id="ProtNLM"/>
    </source>
</evidence>
<dbReference type="AlphaFoldDB" id="A0A0N1JRP6"/>
<evidence type="ECO:0000313" key="4">
    <source>
        <dbReference type="Proteomes" id="UP000037939"/>
    </source>
</evidence>
<dbReference type="STRING" id="857265.WG78_20385"/>
<dbReference type="OrthoDB" id="8564128at2"/>
<name>A0A0N1JRP6_9NEIS</name>
<gene>
    <name evidence="3" type="ORF">WG78_20385</name>
</gene>
<keyword evidence="4" id="KW-1185">Reference proteome</keyword>
<proteinExistence type="predicted"/>
<keyword evidence="2" id="KW-0732">Signal</keyword>
<evidence type="ECO:0000313" key="3">
    <source>
        <dbReference type="EMBL" id="KPC49291.1"/>
    </source>
</evidence>
<evidence type="ECO:0000256" key="1">
    <source>
        <dbReference type="SAM" id="MobiDB-lite"/>
    </source>
</evidence>
<dbReference type="PATRIC" id="fig|857265.3.peg.4174"/>
<feature type="region of interest" description="Disordered" evidence="1">
    <location>
        <begin position="157"/>
        <end position="190"/>
    </location>
</feature>
<organism evidence="3 4">
    <name type="scientific">Amantichitinum ursilacus</name>
    <dbReference type="NCBI Taxonomy" id="857265"/>
    <lineage>
        <taxon>Bacteria</taxon>
        <taxon>Pseudomonadati</taxon>
        <taxon>Pseudomonadota</taxon>
        <taxon>Betaproteobacteria</taxon>
        <taxon>Neisseriales</taxon>
        <taxon>Chitinibacteraceae</taxon>
        <taxon>Amantichitinum</taxon>
    </lineage>
</organism>
<protein>
    <recommendedName>
        <fullName evidence="5">DUF4189 domain-containing protein</fullName>
    </recommendedName>
</protein>
<accession>A0A0N1JRP6</accession>
<comment type="caution">
    <text evidence="3">The sequence shown here is derived from an EMBL/GenBank/DDBJ whole genome shotgun (WGS) entry which is preliminary data.</text>
</comment>